<sequence>MNIRIAAAAALALVTLVISGCSGAPDDPRAAIEEKAATIDDAAQDVLTALAAAGLAEASATGRLEQCGGSLTGWGAEYHAGASAKVGESMQAAVDQVTAELKSLGWDHVGDLGGDFPTARLERGDVTIDLSTGGFTVGATRYHEDDLSVSIWPFSACVKLPEGKTVSDYAEFERSIPPRD</sequence>
<proteinExistence type="predicted"/>
<gene>
    <name evidence="2" type="ORF">RS84_03626</name>
</gene>
<reference evidence="2 3" key="1">
    <citation type="submission" date="2015-02" db="EMBL/GenBank/DDBJ databases">
        <title>Draft genome sequences of ten Microbacterium spp. with emphasis on heavy metal contaminated environments.</title>
        <authorList>
            <person name="Corretto E."/>
        </authorList>
    </citation>
    <scope>NUCLEOTIDE SEQUENCE [LARGE SCALE GENOMIC DNA]</scope>
    <source>
        <strain evidence="2 3">SA35</strain>
    </source>
</reference>
<accession>A0A0M2HR77</accession>
<protein>
    <recommendedName>
        <fullName evidence="4">Lipoprotein</fullName>
    </recommendedName>
</protein>
<dbReference type="EMBL" id="JYJB01000010">
    <property type="protein sequence ID" value="KJL46981.1"/>
    <property type="molecule type" value="Genomic_DNA"/>
</dbReference>
<comment type="caution">
    <text evidence="2">The sequence shown here is derived from an EMBL/GenBank/DDBJ whole genome shotgun (WGS) entry which is preliminary data.</text>
</comment>
<keyword evidence="1" id="KW-0732">Signal</keyword>
<keyword evidence="3" id="KW-1185">Reference proteome</keyword>
<dbReference type="STRING" id="273678.RS84_03626"/>
<feature type="signal peptide" evidence="1">
    <location>
        <begin position="1"/>
        <end position="24"/>
    </location>
</feature>
<evidence type="ECO:0008006" key="4">
    <source>
        <dbReference type="Google" id="ProtNLM"/>
    </source>
</evidence>
<organism evidence="2 3">
    <name type="scientific">Microbacterium hydrocarbonoxydans</name>
    <dbReference type="NCBI Taxonomy" id="273678"/>
    <lineage>
        <taxon>Bacteria</taxon>
        <taxon>Bacillati</taxon>
        <taxon>Actinomycetota</taxon>
        <taxon>Actinomycetes</taxon>
        <taxon>Micrococcales</taxon>
        <taxon>Microbacteriaceae</taxon>
        <taxon>Microbacterium</taxon>
    </lineage>
</organism>
<dbReference type="PROSITE" id="PS51257">
    <property type="entry name" value="PROKAR_LIPOPROTEIN"/>
    <property type="match status" value="1"/>
</dbReference>
<evidence type="ECO:0000256" key="1">
    <source>
        <dbReference type="SAM" id="SignalP"/>
    </source>
</evidence>
<dbReference type="PATRIC" id="fig|273678.4.peg.3619"/>
<feature type="chain" id="PRO_5039668755" description="Lipoprotein" evidence="1">
    <location>
        <begin position="25"/>
        <end position="180"/>
    </location>
</feature>
<evidence type="ECO:0000313" key="3">
    <source>
        <dbReference type="Proteomes" id="UP000033900"/>
    </source>
</evidence>
<dbReference type="AlphaFoldDB" id="A0A0M2HR77"/>
<name>A0A0M2HR77_9MICO</name>
<evidence type="ECO:0000313" key="2">
    <source>
        <dbReference type="EMBL" id="KJL46981.1"/>
    </source>
</evidence>
<dbReference type="Proteomes" id="UP000033900">
    <property type="component" value="Unassembled WGS sequence"/>
</dbReference>
<dbReference type="RefSeq" id="WP_045259074.1">
    <property type="nucleotide sequence ID" value="NZ_CP158847.1"/>
</dbReference>